<feature type="non-terminal residue" evidence="1">
    <location>
        <position position="1"/>
    </location>
</feature>
<evidence type="ECO:0000313" key="1">
    <source>
        <dbReference type="EMBL" id="RDX74306.1"/>
    </source>
</evidence>
<evidence type="ECO:0000313" key="2">
    <source>
        <dbReference type="Proteomes" id="UP000257109"/>
    </source>
</evidence>
<dbReference type="Proteomes" id="UP000257109">
    <property type="component" value="Unassembled WGS sequence"/>
</dbReference>
<dbReference type="AlphaFoldDB" id="A0A371F7N7"/>
<protein>
    <submittedName>
        <fullName evidence="1">Uncharacterized protein</fullName>
    </submittedName>
</protein>
<dbReference type="EMBL" id="QJKJ01010219">
    <property type="protein sequence ID" value="RDX74306.1"/>
    <property type="molecule type" value="Genomic_DNA"/>
</dbReference>
<name>A0A371F7N7_MUCPR</name>
<proteinExistence type="predicted"/>
<gene>
    <name evidence="1" type="ORF">CR513_45966</name>
</gene>
<accession>A0A371F7N7</accession>
<reference evidence="1" key="1">
    <citation type="submission" date="2018-05" db="EMBL/GenBank/DDBJ databases">
        <title>Draft genome of Mucuna pruriens seed.</title>
        <authorList>
            <person name="Nnadi N.E."/>
            <person name="Vos R."/>
            <person name="Hasami M.H."/>
            <person name="Devisetty U.K."/>
            <person name="Aguiy J.C."/>
        </authorList>
    </citation>
    <scope>NUCLEOTIDE SEQUENCE [LARGE SCALE GENOMIC DNA]</scope>
    <source>
        <strain evidence="1">JCA_2017</strain>
    </source>
</reference>
<keyword evidence="2" id="KW-1185">Reference proteome</keyword>
<organism evidence="1 2">
    <name type="scientific">Mucuna pruriens</name>
    <name type="common">Velvet bean</name>
    <name type="synonym">Dolichos pruriens</name>
    <dbReference type="NCBI Taxonomy" id="157652"/>
    <lineage>
        <taxon>Eukaryota</taxon>
        <taxon>Viridiplantae</taxon>
        <taxon>Streptophyta</taxon>
        <taxon>Embryophyta</taxon>
        <taxon>Tracheophyta</taxon>
        <taxon>Spermatophyta</taxon>
        <taxon>Magnoliopsida</taxon>
        <taxon>eudicotyledons</taxon>
        <taxon>Gunneridae</taxon>
        <taxon>Pentapetalae</taxon>
        <taxon>rosids</taxon>
        <taxon>fabids</taxon>
        <taxon>Fabales</taxon>
        <taxon>Fabaceae</taxon>
        <taxon>Papilionoideae</taxon>
        <taxon>50 kb inversion clade</taxon>
        <taxon>NPAAA clade</taxon>
        <taxon>indigoferoid/millettioid clade</taxon>
        <taxon>Phaseoleae</taxon>
        <taxon>Mucuna</taxon>
    </lineage>
</organism>
<comment type="caution">
    <text evidence="1">The sequence shown here is derived from an EMBL/GenBank/DDBJ whole genome shotgun (WGS) entry which is preliminary data.</text>
</comment>
<sequence>MIPLKFRKIRSVQELDCQLRVQPHDLLPCPNPPSPPRLALSATGRSAVRKGSHSEHIQQTTTTPLPSVTWSGRYRLSRISAFASSHHHDSTADSHCDRRLTF</sequence>